<dbReference type="Pfam" id="PF07681">
    <property type="entry name" value="DoxX"/>
    <property type="match status" value="1"/>
</dbReference>
<sequence>MWLQSTFINYITHSLCFCPPSKNISMNTKNTKTAYFFLRVSMGINFLGHGLVRLVKLQDFASGMMKGFETSWLPQPLVHLFGVTLPFLEFFIGLLLTIGCKTRIAAIAGSSLIILLLFGSSTVENWEAMGIQMIYAGLFYILISRMNDNYLALDRKS</sequence>
<accession>A0A1H6HFZ0</accession>
<feature type="transmembrane region" description="Helical" evidence="5">
    <location>
        <begin position="36"/>
        <end position="57"/>
    </location>
</feature>
<dbReference type="AlphaFoldDB" id="A0A1H6HFZ0"/>
<dbReference type="OrthoDB" id="4732370at2"/>
<dbReference type="InterPro" id="IPR032808">
    <property type="entry name" value="DoxX"/>
</dbReference>
<proteinExistence type="predicted"/>
<keyword evidence="4 5" id="KW-0472">Membrane</keyword>
<gene>
    <name evidence="6" type="ORF">SAMN05421593_2076</name>
</gene>
<comment type="subcellular location">
    <subcellularLocation>
        <location evidence="1">Membrane</location>
        <topology evidence="1">Multi-pass membrane protein</topology>
    </subcellularLocation>
</comment>
<organism evidence="6 7">
    <name type="scientific">Chryseobacterium culicis</name>
    <dbReference type="NCBI Taxonomy" id="680127"/>
    <lineage>
        <taxon>Bacteria</taxon>
        <taxon>Pseudomonadati</taxon>
        <taxon>Bacteroidota</taxon>
        <taxon>Flavobacteriia</taxon>
        <taxon>Flavobacteriales</taxon>
        <taxon>Weeksellaceae</taxon>
        <taxon>Chryseobacterium group</taxon>
        <taxon>Chryseobacterium</taxon>
    </lineage>
</organism>
<evidence type="ECO:0000313" key="6">
    <source>
        <dbReference type="EMBL" id="SEH33010.1"/>
    </source>
</evidence>
<evidence type="ECO:0000256" key="5">
    <source>
        <dbReference type="SAM" id="Phobius"/>
    </source>
</evidence>
<evidence type="ECO:0000256" key="1">
    <source>
        <dbReference type="ARBA" id="ARBA00004141"/>
    </source>
</evidence>
<dbReference type="Proteomes" id="UP000198561">
    <property type="component" value="Unassembled WGS sequence"/>
</dbReference>
<keyword evidence="3 5" id="KW-1133">Transmembrane helix</keyword>
<feature type="transmembrane region" description="Helical" evidence="5">
    <location>
        <begin position="77"/>
        <end position="97"/>
    </location>
</feature>
<evidence type="ECO:0000256" key="2">
    <source>
        <dbReference type="ARBA" id="ARBA00022692"/>
    </source>
</evidence>
<evidence type="ECO:0000313" key="7">
    <source>
        <dbReference type="Proteomes" id="UP000198561"/>
    </source>
</evidence>
<evidence type="ECO:0000256" key="3">
    <source>
        <dbReference type="ARBA" id="ARBA00022989"/>
    </source>
</evidence>
<dbReference type="GO" id="GO:0016020">
    <property type="term" value="C:membrane"/>
    <property type="evidence" value="ECO:0007669"/>
    <property type="project" value="UniProtKB-SubCell"/>
</dbReference>
<feature type="transmembrane region" description="Helical" evidence="5">
    <location>
        <begin position="129"/>
        <end position="147"/>
    </location>
</feature>
<reference evidence="6 7" key="1">
    <citation type="submission" date="2016-10" db="EMBL/GenBank/DDBJ databases">
        <authorList>
            <person name="de Groot N.N."/>
        </authorList>
    </citation>
    <scope>NUCLEOTIDE SEQUENCE [LARGE SCALE GENOMIC DNA]</scope>
    <source>
        <strain evidence="6 7">DSM 23031</strain>
    </source>
</reference>
<feature type="transmembrane region" description="Helical" evidence="5">
    <location>
        <begin position="104"/>
        <end position="123"/>
    </location>
</feature>
<dbReference type="EMBL" id="FNWQ01000002">
    <property type="protein sequence ID" value="SEH33010.1"/>
    <property type="molecule type" value="Genomic_DNA"/>
</dbReference>
<evidence type="ECO:0000256" key="4">
    <source>
        <dbReference type="ARBA" id="ARBA00023136"/>
    </source>
</evidence>
<protein>
    <submittedName>
        <fullName evidence="6">Thiosulfate dehydrogenase [quinone] large subunit</fullName>
    </submittedName>
</protein>
<name>A0A1H6HFZ0_CHRCI</name>
<keyword evidence="2 5" id="KW-0812">Transmembrane</keyword>
<dbReference type="STRING" id="680127.SAMN05421593_2076"/>